<evidence type="ECO:0000313" key="3">
    <source>
        <dbReference type="Proteomes" id="UP001497482"/>
    </source>
</evidence>
<feature type="compositionally biased region" description="Basic residues" evidence="1">
    <location>
        <begin position="41"/>
        <end position="50"/>
    </location>
</feature>
<evidence type="ECO:0000313" key="2">
    <source>
        <dbReference type="EMBL" id="CAL1601505.1"/>
    </source>
</evidence>
<keyword evidence="3" id="KW-1185">Reference proteome</keyword>
<evidence type="ECO:0000256" key="1">
    <source>
        <dbReference type="SAM" id="MobiDB-lite"/>
    </source>
</evidence>
<dbReference type="Proteomes" id="UP001497482">
    <property type="component" value="Chromosome 3"/>
</dbReference>
<feature type="region of interest" description="Disordered" evidence="1">
    <location>
        <begin position="34"/>
        <end position="55"/>
    </location>
</feature>
<gene>
    <name evidence="2" type="ORF">KC01_LOCUS29459</name>
</gene>
<sequence length="77" mass="8404">MGEREARKTADGAAPGVSRCLGSGAYLGAHRQHQFEVKSDSRRRRHHRSGRVSCLSDTLLGGQPVSSKVERDCGERV</sequence>
<dbReference type="AlphaFoldDB" id="A0AAV2LGQ9"/>
<accession>A0AAV2LGQ9</accession>
<organism evidence="2 3">
    <name type="scientific">Knipowitschia caucasica</name>
    <name type="common">Caucasian dwarf goby</name>
    <name type="synonym">Pomatoschistus caucasicus</name>
    <dbReference type="NCBI Taxonomy" id="637954"/>
    <lineage>
        <taxon>Eukaryota</taxon>
        <taxon>Metazoa</taxon>
        <taxon>Chordata</taxon>
        <taxon>Craniata</taxon>
        <taxon>Vertebrata</taxon>
        <taxon>Euteleostomi</taxon>
        <taxon>Actinopterygii</taxon>
        <taxon>Neopterygii</taxon>
        <taxon>Teleostei</taxon>
        <taxon>Neoteleostei</taxon>
        <taxon>Acanthomorphata</taxon>
        <taxon>Gobiaria</taxon>
        <taxon>Gobiiformes</taxon>
        <taxon>Gobioidei</taxon>
        <taxon>Gobiidae</taxon>
        <taxon>Gobiinae</taxon>
        <taxon>Knipowitschia</taxon>
    </lineage>
</organism>
<name>A0AAV2LGQ9_KNICA</name>
<protein>
    <submittedName>
        <fullName evidence="2">Uncharacterized protein</fullName>
    </submittedName>
</protein>
<proteinExistence type="predicted"/>
<reference evidence="2 3" key="1">
    <citation type="submission" date="2024-04" db="EMBL/GenBank/DDBJ databases">
        <authorList>
            <person name="Waldvogel A.-M."/>
            <person name="Schoenle A."/>
        </authorList>
    </citation>
    <scope>NUCLEOTIDE SEQUENCE [LARGE SCALE GENOMIC DNA]</scope>
</reference>
<dbReference type="EMBL" id="OZ035825">
    <property type="protein sequence ID" value="CAL1601505.1"/>
    <property type="molecule type" value="Genomic_DNA"/>
</dbReference>